<evidence type="ECO:0000313" key="3">
    <source>
        <dbReference type="Proteomes" id="UP000236248"/>
    </source>
</evidence>
<gene>
    <name evidence="2" type="ORF">NCAV_0475</name>
</gene>
<organism evidence="2 3">
    <name type="scientific">Candidatus Nitrosocaldus cavascurensis</name>
    <dbReference type="NCBI Taxonomy" id="2058097"/>
    <lineage>
        <taxon>Archaea</taxon>
        <taxon>Nitrososphaerota</taxon>
        <taxon>Nitrososphaeria</taxon>
        <taxon>Candidatus Nitrosocaldales</taxon>
        <taxon>Candidatus Nitrosocaldaceae</taxon>
        <taxon>Candidatus Nitrosocaldus</taxon>
    </lineage>
</organism>
<protein>
    <submittedName>
        <fullName evidence="2">Uncharacterized protein</fullName>
    </submittedName>
</protein>
<name>A0A2K5APS8_9ARCH</name>
<keyword evidence="3" id="KW-1185">Reference proteome</keyword>
<evidence type="ECO:0000256" key="1">
    <source>
        <dbReference type="SAM" id="Phobius"/>
    </source>
</evidence>
<keyword evidence="1" id="KW-0472">Membrane</keyword>
<feature type="transmembrane region" description="Helical" evidence="1">
    <location>
        <begin position="27"/>
        <end position="48"/>
    </location>
</feature>
<proteinExistence type="predicted"/>
<dbReference type="AlphaFoldDB" id="A0A2K5APS8"/>
<reference evidence="3" key="1">
    <citation type="submission" date="2018-01" db="EMBL/GenBank/DDBJ databases">
        <authorList>
            <person name="Kerou L M."/>
        </authorList>
    </citation>
    <scope>NUCLEOTIDE SEQUENCE [LARGE SCALE GENOMIC DNA]</scope>
    <source>
        <strain evidence="3">SCU2</strain>
    </source>
</reference>
<dbReference type="Proteomes" id="UP000236248">
    <property type="component" value="Chromosome NCAV"/>
</dbReference>
<evidence type="ECO:0000313" key="2">
    <source>
        <dbReference type="EMBL" id="SPC33668.1"/>
    </source>
</evidence>
<accession>A0A2K5APS8</accession>
<keyword evidence="1" id="KW-1133">Transmembrane helix</keyword>
<keyword evidence="1" id="KW-0812">Transmembrane</keyword>
<dbReference type="EMBL" id="LT981265">
    <property type="protein sequence ID" value="SPC33668.1"/>
    <property type="molecule type" value="Genomic_DNA"/>
</dbReference>
<sequence>MLLLYSIMVKPRKAPGEDKKKLTKWQIIMPVILIGVGTGIAFIISQFISGKPPLQQCITSEDLPFKLHAVLSVTIDGKPVEVPEGIGRDENCIRPLHTRGDGNVYVIYSRPIRFTLLDLLRLWNLDTEGYEISIWVKGKGQQEFINIGSDPAKVAIEDGLNIRLELRSR</sequence>
<dbReference type="KEGG" id="ncv:NCAV_0475"/>